<evidence type="ECO:0000313" key="10">
    <source>
        <dbReference type="Proteomes" id="UP000694387"/>
    </source>
</evidence>
<evidence type="ECO:0000256" key="8">
    <source>
        <dbReference type="SAM" id="Phobius"/>
    </source>
</evidence>
<protein>
    <submittedName>
        <fullName evidence="9">Single-pass membrane protein with coiled-coil domains 2</fullName>
    </submittedName>
</protein>
<organism evidence="9 10">
    <name type="scientific">Equus asinus</name>
    <name type="common">Donkey</name>
    <name type="synonym">Equus africanus asinus</name>
    <dbReference type="NCBI Taxonomy" id="9793"/>
    <lineage>
        <taxon>Eukaryota</taxon>
        <taxon>Metazoa</taxon>
        <taxon>Chordata</taxon>
        <taxon>Craniata</taxon>
        <taxon>Vertebrata</taxon>
        <taxon>Euteleostomi</taxon>
        <taxon>Mammalia</taxon>
        <taxon>Eutheria</taxon>
        <taxon>Laurasiatheria</taxon>
        <taxon>Perissodactyla</taxon>
        <taxon>Equidae</taxon>
        <taxon>Equus</taxon>
    </lineage>
</organism>
<dbReference type="GO" id="GO:0016020">
    <property type="term" value="C:membrane"/>
    <property type="evidence" value="ECO:0007669"/>
    <property type="project" value="UniProtKB-SubCell"/>
</dbReference>
<dbReference type="OrthoDB" id="9835655at2759"/>
<dbReference type="InterPro" id="IPR026617">
    <property type="entry name" value="SMCO2/5"/>
</dbReference>
<evidence type="ECO:0000256" key="7">
    <source>
        <dbReference type="SAM" id="MobiDB-lite"/>
    </source>
</evidence>
<dbReference type="PANTHER" id="PTHR22422:SF5">
    <property type="entry name" value="SINGLE-PASS MEMBRANE AND COILED-COIL DOMAIN-CONTAINING PROTEIN 2"/>
    <property type="match status" value="1"/>
</dbReference>
<accession>A0A8C4LCX8</accession>
<dbReference type="PANTHER" id="PTHR22422">
    <property type="entry name" value="TRANSMEMBRANE AND COILED-COIL DOMAIN-CONTAINING PROTEIN 5B-RELATED"/>
    <property type="match status" value="1"/>
</dbReference>
<keyword evidence="5 8" id="KW-0472">Membrane</keyword>
<proteinExistence type="predicted"/>
<keyword evidence="2 8" id="KW-0812">Transmembrane</keyword>
<reference evidence="9" key="2">
    <citation type="submission" date="2025-08" db="UniProtKB">
        <authorList>
            <consortium name="Ensembl"/>
        </authorList>
    </citation>
    <scope>IDENTIFICATION</scope>
</reference>
<comment type="subcellular location">
    <subcellularLocation>
        <location evidence="1">Membrane</location>
        <topology evidence="1">Single-pass membrane protein</topology>
    </subcellularLocation>
</comment>
<evidence type="ECO:0000313" key="9">
    <source>
        <dbReference type="Ensembl" id="ENSEASP00005009311.2"/>
    </source>
</evidence>
<feature type="coiled-coil region" evidence="6">
    <location>
        <begin position="239"/>
        <end position="273"/>
    </location>
</feature>
<evidence type="ECO:0000256" key="6">
    <source>
        <dbReference type="SAM" id="Coils"/>
    </source>
</evidence>
<keyword evidence="10" id="KW-1185">Reference proteome</keyword>
<feature type="coiled-coil region" evidence="6">
    <location>
        <begin position="170"/>
        <end position="204"/>
    </location>
</feature>
<dbReference type="Pfam" id="PF14992">
    <property type="entry name" value="TMCO5"/>
    <property type="match status" value="1"/>
</dbReference>
<evidence type="ECO:0000256" key="1">
    <source>
        <dbReference type="ARBA" id="ARBA00004167"/>
    </source>
</evidence>
<dbReference type="Proteomes" id="UP000694387">
    <property type="component" value="Chromosome 8"/>
</dbReference>
<gene>
    <name evidence="9" type="primary">SMCO2</name>
</gene>
<evidence type="ECO:0000256" key="5">
    <source>
        <dbReference type="ARBA" id="ARBA00023136"/>
    </source>
</evidence>
<feature type="transmembrane region" description="Helical" evidence="8">
    <location>
        <begin position="322"/>
        <end position="349"/>
    </location>
</feature>
<keyword evidence="4 6" id="KW-0175">Coiled coil</keyword>
<dbReference type="GeneTree" id="ENSGT00940000153380"/>
<keyword evidence="3 8" id="KW-1133">Transmembrane helix</keyword>
<reference evidence="9" key="3">
    <citation type="submission" date="2025-09" db="UniProtKB">
        <authorList>
            <consortium name="Ensembl"/>
        </authorList>
    </citation>
    <scope>IDENTIFICATION</scope>
</reference>
<dbReference type="Ensembl" id="ENSEAST00005010126.2">
    <property type="protein sequence ID" value="ENSEASP00005009311.2"/>
    <property type="gene ID" value="ENSEASG00005006659.2"/>
</dbReference>
<dbReference type="AlphaFoldDB" id="A0A8C4LCX8"/>
<evidence type="ECO:0000256" key="2">
    <source>
        <dbReference type="ARBA" id="ARBA00022692"/>
    </source>
</evidence>
<evidence type="ECO:0000256" key="4">
    <source>
        <dbReference type="ARBA" id="ARBA00023054"/>
    </source>
</evidence>
<name>A0A8C4LCX8_EQUAS</name>
<evidence type="ECO:0000256" key="3">
    <source>
        <dbReference type="ARBA" id="ARBA00022989"/>
    </source>
</evidence>
<dbReference type="KEGG" id="eai:106834897"/>
<sequence length="379" mass="44260">MYLPSAEEMALMELRDKLSLQMEAVGKEQELTKKNNGFLQNIDAAEGTMQNLLREFTKMDHVLDRSDDEDEIFSENPQTDFLREVETKEWDVLEPEAEHDQDLQSQEDEQETDCFQHEDPQVSTSWPFSEENIPELSQENIFFQLNHWNTQMGQQVKELGADHTDWMEKIKNIIQKINLTENTVKSLINEVMSLEGQIEKLESHQDLNPDQGTNIEEKIMEIKKQLGEIANEIVQADACNEAHELKEKLIERIENFSKDMTLLNAKLEMYQMQAGKTDSQSPEEMGMEEMEPLLPQAPPPPLVQNSPPRIAVWWKRALRIFIMFYVLTFTGLLCYTLFFDATFIFERVLPTMLGRRRMWELREIIAPFLNLEVEDLLPS</sequence>
<reference evidence="9 10" key="1">
    <citation type="journal article" date="2020" name="Nat. Commun.">
        <title>Donkey genomes provide new insights into domestication and selection for coat color.</title>
        <authorList>
            <person name="Wang"/>
            <person name="C."/>
            <person name="Li"/>
            <person name="H."/>
            <person name="Guo"/>
            <person name="Y."/>
            <person name="Huang"/>
            <person name="J."/>
            <person name="Sun"/>
            <person name="Y."/>
            <person name="Min"/>
            <person name="J."/>
            <person name="Wang"/>
            <person name="J."/>
            <person name="Fang"/>
            <person name="X."/>
            <person name="Zhao"/>
            <person name="Z."/>
            <person name="Wang"/>
            <person name="S."/>
            <person name="Zhang"/>
            <person name="Y."/>
            <person name="Liu"/>
            <person name="Q."/>
            <person name="Jiang"/>
            <person name="Q."/>
            <person name="Wang"/>
            <person name="X."/>
            <person name="Guo"/>
            <person name="Y."/>
            <person name="Yang"/>
            <person name="C."/>
            <person name="Wang"/>
            <person name="Y."/>
            <person name="Tian"/>
            <person name="F."/>
            <person name="Zhuang"/>
            <person name="G."/>
            <person name="Fan"/>
            <person name="Y."/>
            <person name="Gao"/>
            <person name="Q."/>
            <person name="Li"/>
            <person name="Y."/>
            <person name="Ju"/>
            <person name="Z."/>
            <person name="Li"/>
            <person name="J."/>
            <person name="Li"/>
            <person name="R."/>
            <person name="Hou"/>
            <person name="M."/>
            <person name="Yang"/>
            <person name="G."/>
            <person name="Liu"/>
            <person name="G."/>
            <person name="Liu"/>
            <person name="W."/>
            <person name="Guo"/>
            <person name="J."/>
            <person name="Pan"/>
            <person name="S."/>
            <person name="Fan"/>
            <person name="G."/>
            <person name="Zhang"/>
            <person name="W."/>
            <person name="Zhang"/>
            <person name="R."/>
            <person name="Yu"/>
            <person name="J."/>
            <person name="Zhang"/>
            <person name="X."/>
            <person name="Yin"/>
            <person name="Q."/>
            <person name="Ji"/>
            <person name="C."/>
            <person name="Jin"/>
            <person name="Y."/>
            <person name="Yue"/>
            <person name="G."/>
            <person name="Liu"/>
            <person name="M."/>
            <person name="Xu"/>
            <person name="J."/>
            <person name="Liu"/>
            <person name="S."/>
            <person name="Jordana"/>
            <person name="J."/>
            <person name="Noce"/>
            <person name="A."/>
            <person name="Amills"/>
            <person name="M."/>
            <person name="Wu"/>
            <person name="D.D."/>
            <person name="Li"/>
            <person name="S."/>
            <person name="Zhou"/>
            <person name="X. and Zhong"/>
            <person name="J."/>
        </authorList>
    </citation>
    <scope>NUCLEOTIDE SEQUENCE [LARGE SCALE GENOMIC DNA]</scope>
</reference>
<feature type="compositionally biased region" description="Acidic residues" evidence="7">
    <location>
        <begin position="103"/>
        <end position="112"/>
    </location>
</feature>
<feature type="region of interest" description="Disordered" evidence="7">
    <location>
        <begin position="95"/>
        <end position="127"/>
    </location>
</feature>